<evidence type="ECO:0000256" key="4">
    <source>
        <dbReference type="ARBA" id="ARBA00022603"/>
    </source>
</evidence>
<dbReference type="Pfam" id="PF00590">
    <property type="entry name" value="TP_methylase"/>
    <property type="match status" value="1"/>
</dbReference>
<dbReference type="UniPathway" id="UPA00148"/>
<dbReference type="CDD" id="cd11645">
    <property type="entry name" value="Precorrin_2_C20_MT"/>
    <property type="match status" value="1"/>
</dbReference>
<dbReference type="PATRIC" id="fig|1403945.3.peg.1127"/>
<dbReference type="EMBL" id="AZMC01000338">
    <property type="protein sequence ID" value="ETI85921.1"/>
    <property type="molecule type" value="Genomic_DNA"/>
</dbReference>
<sequence length="251" mass="28117">MGDRRFLLLFKICGGSMQTGTLYGIGVGPGDSEFLTVKAVRTLEHVDVIIVPKTEKKTDSVAYQIAKPFIKESTEVIPIVFPMVLDMTVQERAWDENRKIISGLLAEGKDIAFLTLGDPMLYSTYMYIFRALKKTEYPIETIPGIPAFLAIASRIGRTVGDQEDVITILPGTADAEKLERVIAVSDSLVIMKVYKTWPIIKKLMEKYNLIDDAIMISRAGLPDEVVYRDLRALPEDTKLNYLSTILAKRSH</sequence>
<comment type="caution">
    <text evidence="9">The sequence shown here is derived from an EMBL/GenBank/DDBJ whole genome shotgun (WGS) entry which is preliminary data.</text>
</comment>
<keyword evidence="4 9" id="KW-0489">Methyltransferase</keyword>
<dbReference type="PANTHER" id="PTHR43467">
    <property type="entry name" value="COBALT-PRECORRIN-2 C(20)-METHYLTRANSFERASE"/>
    <property type="match status" value="1"/>
</dbReference>
<evidence type="ECO:0000256" key="2">
    <source>
        <dbReference type="ARBA" id="ARBA00005879"/>
    </source>
</evidence>
<keyword evidence="3" id="KW-0169">Cobalamin biosynthesis</keyword>
<reference evidence="9 10" key="1">
    <citation type="submission" date="2013-12" db="EMBL/GenBank/DDBJ databases">
        <title>A Varibaculum cambriense genome reconstructed from a premature infant gut community with otherwise low bacterial novelty that shifts toward anaerobic metabolism during the third week of life.</title>
        <authorList>
            <person name="Brown C.T."/>
            <person name="Sharon I."/>
            <person name="Thomas B.C."/>
            <person name="Castelle C.J."/>
            <person name="Morowitz M.J."/>
            <person name="Banfield J.F."/>
        </authorList>
    </citation>
    <scope>NUCLEOTIDE SEQUENCE [LARGE SCALE GENOMIC DNA]</scope>
    <source>
        <strain evidence="10">DORA_17_25</strain>
    </source>
</reference>
<evidence type="ECO:0000256" key="7">
    <source>
        <dbReference type="PIRNR" id="PIRNR036427"/>
    </source>
</evidence>
<dbReference type="Proteomes" id="UP000018840">
    <property type="component" value="Unassembled WGS sequence"/>
</dbReference>
<dbReference type="InterPro" id="IPR000878">
    <property type="entry name" value="4pyrrol_Mease"/>
</dbReference>
<accession>W1TWV1</accession>
<evidence type="ECO:0000259" key="8">
    <source>
        <dbReference type="Pfam" id="PF00590"/>
    </source>
</evidence>
<feature type="domain" description="Tetrapyrrole methylase" evidence="8">
    <location>
        <begin position="21"/>
        <end position="229"/>
    </location>
</feature>
<dbReference type="InterPro" id="IPR014777">
    <property type="entry name" value="4pyrrole_Mease_sub1"/>
</dbReference>
<gene>
    <name evidence="9" type="ORF">Q612_NSC00338G0050</name>
</gene>
<dbReference type="SUPFAM" id="SSF53790">
    <property type="entry name" value="Tetrapyrrole methylase"/>
    <property type="match status" value="1"/>
</dbReference>
<dbReference type="Gene3D" id="3.40.1010.10">
    <property type="entry name" value="Cobalt-precorrin-4 Transmethylase, Domain 1"/>
    <property type="match status" value="1"/>
</dbReference>
<dbReference type="InterPro" id="IPR014776">
    <property type="entry name" value="4pyrrole_Mease_sub2"/>
</dbReference>
<comment type="pathway">
    <text evidence="1">Cofactor biosynthesis; adenosylcobalamin biosynthesis.</text>
</comment>
<keyword evidence="6" id="KW-0949">S-adenosyl-L-methionine</keyword>
<evidence type="ECO:0000313" key="9">
    <source>
        <dbReference type="EMBL" id="ETI85921.1"/>
    </source>
</evidence>
<dbReference type="InterPro" id="IPR035996">
    <property type="entry name" value="4pyrrol_Methylase_sf"/>
</dbReference>
<dbReference type="Gene3D" id="3.30.950.10">
    <property type="entry name" value="Methyltransferase, Cobalt-precorrin-4 Transmethylase, Domain 2"/>
    <property type="match status" value="1"/>
</dbReference>
<comment type="similarity">
    <text evidence="2 7">Belongs to the precorrin methyltransferase family.</text>
</comment>
<keyword evidence="5 9" id="KW-0808">Transferase</keyword>
<dbReference type="InterPro" id="IPR006364">
    <property type="entry name" value="CobI/CbiL/CobIJ_dom"/>
</dbReference>
<evidence type="ECO:0000256" key="6">
    <source>
        <dbReference type="ARBA" id="ARBA00022691"/>
    </source>
</evidence>
<evidence type="ECO:0000313" key="10">
    <source>
        <dbReference type="Proteomes" id="UP000018840"/>
    </source>
</evidence>
<proteinExistence type="inferred from homology"/>
<dbReference type="AlphaFoldDB" id="W1TWV1"/>
<evidence type="ECO:0000256" key="3">
    <source>
        <dbReference type="ARBA" id="ARBA00022573"/>
    </source>
</evidence>
<evidence type="ECO:0000256" key="5">
    <source>
        <dbReference type="ARBA" id="ARBA00022679"/>
    </source>
</evidence>
<name>W1TWV1_9FIRM</name>
<dbReference type="InterPro" id="IPR012382">
    <property type="entry name" value="CobI/CbiL"/>
</dbReference>
<evidence type="ECO:0000256" key="1">
    <source>
        <dbReference type="ARBA" id="ARBA00004953"/>
    </source>
</evidence>
<dbReference type="GO" id="GO:0032259">
    <property type="term" value="P:methylation"/>
    <property type="evidence" value="ECO:0007669"/>
    <property type="project" value="UniProtKB-KW"/>
</dbReference>
<dbReference type="GO" id="GO:0030788">
    <property type="term" value="F:precorrin-2 C20-methyltransferase activity"/>
    <property type="evidence" value="ECO:0007669"/>
    <property type="project" value="InterPro"/>
</dbReference>
<dbReference type="PIRSF" id="PIRSF036427">
    <property type="entry name" value="Precrrn-2_mtase"/>
    <property type="match status" value="1"/>
</dbReference>
<dbReference type="PANTHER" id="PTHR43467:SF2">
    <property type="entry name" value="COBALT-PRECORRIN-2 C(20)-METHYLTRANSFERASE"/>
    <property type="match status" value="1"/>
</dbReference>
<organism evidence="9 10">
    <name type="scientific">Negativicoccus succinicivorans DORA_17_25</name>
    <dbReference type="NCBI Taxonomy" id="1403945"/>
    <lineage>
        <taxon>Bacteria</taxon>
        <taxon>Bacillati</taxon>
        <taxon>Bacillota</taxon>
        <taxon>Negativicutes</taxon>
        <taxon>Veillonellales</taxon>
        <taxon>Veillonellaceae</taxon>
        <taxon>Negativicoccus</taxon>
    </lineage>
</organism>
<dbReference type="NCBIfam" id="TIGR01467">
    <property type="entry name" value="cobI_cbiL"/>
    <property type="match status" value="1"/>
</dbReference>
<protein>
    <submittedName>
        <fullName evidence="9">Precorrin-2 C(20)-methyltransferase</fullName>
    </submittedName>
</protein>
<dbReference type="GO" id="GO:0009236">
    <property type="term" value="P:cobalamin biosynthetic process"/>
    <property type="evidence" value="ECO:0007669"/>
    <property type="project" value="UniProtKB-UniRule"/>
</dbReference>